<keyword evidence="1" id="KW-0175">Coiled coil</keyword>
<proteinExistence type="predicted"/>
<evidence type="ECO:0000256" key="2">
    <source>
        <dbReference type="SAM" id="MobiDB-lite"/>
    </source>
</evidence>
<dbReference type="GeneID" id="63824443"/>
<accession>A0A165B530</accession>
<dbReference type="AlphaFoldDB" id="A0A165B530"/>
<dbReference type="EMBL" id="KV427690">
    <property type="protein sequence ID" value="KZT00256.1"/>
    <property type="molecule type" value="Genomic_DNA"/>
</dbReference>
<gene>
    <name evidence="3" type="ORF">LAESUDRAFT_718239</name>
</gene>
<reference evidence="3 4" key="1">
    <citation type="journal article" date="2016" name="Mol. Biol. Evol.">
        <title>Comparative Genomics of Early-Diverging Mushroom-Forming Fungi Provides Insights into the Origins of Lignocellulose Decay Capabilities.</title>
        <authorList>
            <person name="Nagy L.G."/>
            <person name="Riley R."/>
            <person name="Tritt A."/>
            <person name="Adam C."/>
            <person name="Daum C."/>
            <person name="Floudas D."/>
            <person name="Sun H."/>
            <person name="Yadav J.S."/>
            <person name="Pangilinan J."/>
            <person name="Larsson K.H."/>
            <person name="Matsuura K."/>
            <person name="Barry K."/>
            <person name="Labutti K."/>
            <person name="Kuo R."/>
            <person name="Ohm R.A."/>
            <person name="Bhattacharya S.S."/>
            <person name="Shirouzu T."/>
            <person name="Yoshinaga Y."/>
            <person name="Martin F.M."/>
            <person name="Grigoriev I.V."/>
            <person name="Hibbett D.S."/>
        </authorList>
    </citation>
    <scope>NUCLEOTIDE SEQUENCE [LARGE SCALE GENOMIC DNA]</scope>
    <source>
        <strain evidence="3 4">93-53</strain>
    </source>
</reference>
<keyword evidence="4" id="KW-1185">Reference proteome</keyword>
<evidence type="ECO:0000313" key="4">
    <source>
        <dbReference type="Proteomes" id="UP000076871"/>
    </source>
</evidence>
<evidence type="ECO:0000313" key="3">
    <source>
        <dbReference type="EMBL" id="KZT00256.1"/>
    </source>
</evidence>
<organism evidence="3 4">
    <name type="scientific">Laetiporus sulphureus 93-53</name>
    <dbReference type="NCBI Taxonomy" id="1314785"/>
    <lineage>
        <taxon>Eukaryota</taxon>
        <taxon>Fungi</taxon>
        <taxon>Dikarya</taxon>
        <taxon>Basidiomycota</taxon>
        <taxon>Agaricomycotina</taxon>
        <taxon>Agaricomycetes</taxon>
        <taxon>Polyporales</taxon>
        <taxon>Laetiporus</taxon>
    </lineage>
</organism>
<protein>
    <submittedName>
        <fullName evidence="3">Uncharacterized protein</fullName>
    </submittedName>
</protein>
<dbReference type="RefSeq" id="XP_040757996.1">
    <property type="nucleotide sequence ID" value="XM_040907414.1"/>
</dbReference>
<feature type="compositionally biased region" description="Polar residues" evidence="2">
    <location>
        <begin position="1"/>
        <end position="11"/>
    </location>
</feature>
<name>A0A165B530_9APHY</name>
<sequence length="293" mass="33641">MSTEKSTQKTNLPAIRSRTSGDGYLRRRPSANLKYQAPASASFYLQSPDIPSPEKPESIGSSAYLDSPVTSYMQTLQDKHKVPKTPIGRVHQRPRLPHQEMLAMEISLYGGERTCIMELVPASSGIVDFIHIMGRATSEDELLLFEYNTGLFPYTMNLDCSQNLERKEKDLEDMIKKLPEYRNSPPKSRIPQFSEGFEQSKWKYTVVATGPDSPCFVRHHENGEREIIYPPYNLKIESSVHPMFVFMNTTSKLKEIELKNGRPPERHRVICEKMLSYRDTWDTVSAEDLKTFK</sequence>
<feature type="region of interest" description="Disordered" evidence="2">
    <location>
        <begin position="1"/>
        <end position="31"/>
    </location>
</feature>
<dbReference type="InParanoid" id="A0A165B530"/>
<feature type="coiled-coil region" evidence="1">
    <location>
        <begin position="157"/>
        <end position="184"/>
    </location>
</feature>
<dbReference type="Proteomes" id="UP000076871">
    <property type="component" value="Unassembled WGS sequence"/>
</dbReference>
<evidence type="ECO:0000256" key="1">
    <source>
        <dbReference type="SAM" id="Coils"/>
    </source>
</evidence>
<dbReference type="OrthoDB" id="3133596at2759"/>